<organism evidence="1 2">
    <name type="scientific">Mycolicibacterium frederiksbergense</name>
    <dbReference type="NCBI Taxonomy" id="117567"/>
    <lineage>
        <taxon>Bacteria</taxon>
        <taxon>Bacillati</taxon>
        <taxon>Actinomycetota</taxon>
        <taxon>Actinomycetes</taxon>
        <taxon>Mycobacteriales</taxon>
        <taxon>Mycobacteriaceae</taxon>
        <taxon>Mycolicibacterium</taxon>
    </lineage>
</organism>
<evidence type="ECO:0000313" key="1">
    <source>
        <dbReference type="EMBL" id="MDH6199035.1"/>
    </source>
</evidence>
<reference evidence="1 2" key="1">
    <citation type="submission" date="2023-04" db="EMBL/GenBank/DDBJ databases">
        <title>Forest soil microbial communities from Buena Vista Peninsula, Colon Province, Panama.</title>
        <authorList>
            <person name="Bouskill N."/>
        </authorList>
    </citation>
    <scope>NUCLEOTIDE SEQUENCE [LARGE SCALE GENOMIC DNA]</scope>
    <source>
        <strain evidence="1 2">AC80</strain>
    </source>
</reference>
<name>A0ABT6L7Z9_9MYCO</name>
<keyword evidence="2" id="KW-1185">Reference proteome</keyword>
<protein>
    <submittedName>
        <fullName evidence="1">Uncharacterized protein</fullName>
    </submittedName>
</protein>
<evidence type="ECO:0000313" key="2">
    <source>
        <dbReference type="Proteomes" id="UP001160130"/>
    </source>
</evidence>
<accession>A0ABT6L7Z9</accession>
<comment type="caution">
    <text evidence="1">The sequence shown here is derived from an EMBL/GenBank/DDBJ whole genome shotgun (WGS) entry which is preliminary data.</text>
</comment>
<sequence length="254" mass="26909">MLEGYVYVADEKPGPMTGAVVGVRVAKTPLEPPWIVVNHALAGGNIDHWPGRLFRVACVPPRSPAEDNALARAAENLRADAGYSRVVVVDVIEELDAAILFGPHGTDIIKIIEVGRLLTEDRAKQLAAQCNPGAEAAYNRAWAQWLAVQPNGSFYLNDEHLDTLLVPGAGPSGSPIGNGFLVVSEAVRRRAQQGGGSGAFTINIEGEETMADPWATARASLQHAAMAYGAPDLISAADHAVLTQAWLSTVGHPR</sequence>
<dbReference type="EMBL" id="JARXVE010000014">
    <property type="protein sequence ID" value="MDH6199035.1"/>
    <property type="molecule type" value="Genomic_DNA"/>
</dbReference>
<dbReference type="RefSeq" id="WP_280835599.1">
    <property type="nucleotide sequence ID" value="NZ_JARXVE010000014.1"/>
</dbReference>
<proteinExistence type="predicted"/>
<gene>
    <name evidence="1" type="ORF">M2272_005702</name>
</gene>
<dbReference type="Proteomes" id="UP001160130">
    <property type="component" value="Unassembled WGS sequence"/>
</dbReference>